<accession>W5SXT9</accession>
<name>W5SXT9_9SPIR</name>
<feature type="region of interest" description="Disordered" evidence="1">
    <location>
        <begin position="17"/>
        <end position="60"/>
    </location>
</feature>
<dbReference type="InterPro" id="IPR007800">
    <property type="entry name" value="DUF693"/>
</dbReference>
<evidence type="ECO:0000256" key="1">
    <source>
        <dbReference type="SAM" id="MobiDB-lite"/>
    </source>
</evidence>
<dbReference type="RefSeq" id="WP_025408766.1">
    <property type="nucleotide sequence ID" value="NZ_CP005756.1"/>
</dbReference>
<dbReference type="HOGENOM" id="CLU_073262_0_0_12"/>
<organism evidence="2">
    <name type="scientific">Borrelia coriaceae ATCC 43381</name>
    <dbReference type="NCBI Taxonomy" id="1408429"/>
    <lineage>
        <taxon>Bacteria</taxon>
        <taxon>Pseudomonadati</taxon>
        <taxon>Spirochaetota</taxon>
        <taxon>Spirochaetia</taxon>
        <taxon>Spirochaetales</taxon>
        <taxon>Borreliaceae</taxon>
        <taxon>Borrelia</taxon>
    </lineage>
</organism>
<proteinExistence type="predicted"/>
<feature type="compositionally biased region" description="Low complexity" evidence="1">
    <location>
        <begin position="22"/>
        <end position="33"/>
    </location>
</feature>
<dbReference type="Pfam" id="PF05113">
    <property type="entry name" value="DUF693"/>
    <property type="match status" value="1"/>
</dbReference>
<dbReference type="EMBL" id="CP005756">
    <property type="protein sequence ID" value="AHH11518.1"/>
    <property type="molecule type" value="Genomic_DNA"/>
</dbReference>
<gene>
    <name evidence="2" type="ORF">BCO_0008601</name>
</gene>
<dbReference type="OrthoDB" id="350319at2"/>
<protein>
    <submittedName>
        <fullName evidence="2">Uncharacterized protein</fullName>
    </submittedName>
</protein>
<sequence>MESRLIKYDFKIEFFSSNKAQPNDPTNKPNKPTVQPNKHKAQPNDPTNPNENENAKSEEKPKIVILTEDGIYIDISISDTYSSNNYVCGKKGKLTIWNLNIDFTENVNEGDIVRISYKKFWDSKDYDFIMAGYLGVPMSTDYTSGDFSVDLEIHLATKSNYFNRKLEINQFQGMTVENAIKKAFPNRNIINMSYKDRNQILTESFNANTPLEFIEKITKKYVQSVRTDIGIKGHEQLIKEAALGISHVECNYIFTNATPQEQATQYLSLEDFGLEFIPQQEITIGSTRNIRLIYWNAKIMYTHKLQVGNKVKFIDGLGKEIKTSILQTNATLSNNGKCSLFLKLYDDSNYLNIKGEAK</sequence>
<feature type="compositionally biased region" description="Low complexity" evidence="1">
    <location>
        <begin position="43"/>
        <end position="52"/>
    </location>
</feature>
<reference evidence="2" key="1">
    <citation type="submission" date="2013-04" db="EMBL/GenBank/DDBJ databases">
        <title>Comparative Genomics of Relapsing Fever Spirochetes.</title>
        <authorList>
            <person name="Schwan T.G."/>
            <person name="Raffel S.J."/>
            <person name="Porcella S.F."/>
            <person name="Martens C.A."/>
            <person name="Bruno D.P."/>
            <person name="Ricklefs S.M."/>
            <person name="Barbian K.B."/>
        </authorList>
    </citation>
    <scope>NUCLEOTIDE SEQUENCE</scope>
    <source>
        <strain evidence="2">Co53</strain>
        <plasmid evidence="2">unnamed</plasmid>
    </source>
</reference>
<evidence type="ECO:0000313" key="2">
    <source>
        <dbReference type="EMBL" id="AHH11518.1"/>
    </source>
</evidence>
<geneLocation type="plasmid" evidence="2">
    <name>unnamed</name>
</geneLocation>
<dbReference type="AlphaFoldDB" id="W5SXT9"/>
<keyword evidence="2" id="KW-0614">Plasmid</keyword>